<organism evidence="2 3">
    <name type="scientific">Shigella boydii</name>
    <dbReference type="NCBI Taxonomy" id="621"/>
    <lineage>
        <taxon>Bacteria</taxon>
        <taxon>Pseudomonadati</taxon>
        <taxon>Pseudomonadota</taxon>
        <taxon>Gammaproteobacteria</taxon>
        <taxon>Enterobacterales</taxon>
        <taxon>Enterobacteriaceae</taxon>
        <taxon>Shigella</taxon>
    </lineage>
</organism>
<proteinExistence type="predicted"/>
<dbReference type="Proteomes" id="UP000251799">
    <property type="component" value="Unassembled WGS sequence"/>
</dbReference>
<feature type="region of interest" description="Disordered" evidence="1">
    <location>
        <begin position="58"/>
        <end position="82"/>
    </location>
</feature>
<feature type="compositionally biased region" description="Basic and acidic residues" evidence="1">
    <location>
        <begin position="60"/>
        <end position="76"/>
    </location>
</feature>
<reference evidence="2 3" key="1">
    <citation type="submission" date="2018-06" db="EMBL/GenBank/DDBJ databases">
        <authorList>
            <consortium name="Pathogen Informatics"/>
            <person name="Doyle S."/>
        </authorList>
    </citation>
    <scope>NUCLEOTIDE SEQUENCE [LARGE SCALE GENOMIC DNA]</scope>
    <source>
        <strain evidence="2 3">NCTC8576</strain>
    </source>
</reference>
<name>A0A2X2IXQ3_SHIBO</name>
<evidence type="ECO:0000256" key="1">
    <source>
        <dbReference type="SAM" id="MobiDB-lite"/>
    </source>
</evidence>
<dbReference type="AlphaFoldDB" id="A0A2X2IXQ3"/>
<protein>
    <submittedName>
        <fullName evidence="2">Entry exclusion protein 1</fullName>
    </submittedName>
</protein>
<gene>
    <name evidence="2" type="primary">exc1</name>
    <name evidence="2" type="ORF">NCTC8576_03108</name>
</gene>
<evidence type="ECO:0000313" key="2">
    <source>
        <dbReference type="EMBL" id="SPZ86134.1"/>
    </source>
</evidence>
<accession>A0A2X2IXQ3</accession>
<sequence>MGHCHFMAWHTLRDALKMTGRSRSQFYRDMRAGLVSYRTSKDGRREFETSELIRAYGELKQNETPERHNTGQEENPHNQQTERILQELNELKQCLTLMLEDKQARDTERQRQEAEREQLQNEIAQLRQELEQEKKRGFWSRLFGH</sequence>
<dbReference type="EMBL" id="UAUR01000005">
    <property type="protein sequence ID" value="SPZ86134.1"/>
    <property type="molecule type" value="Genomic_DNA"/>
</dbReference>
<evidence type="ECO:0000313" key="3">
    <source>
        <dbReference type="Proteomes" id="UP000251799"/>
    </source>
</evidence>
<dbReference type="RefSeq" id="WP_012421780.1">
    <property type="nucleotide sequence ID" value="NZ_QWSD01000200.1"/>
</dbReference>